<name>A0ABW9UQT9_9SPHN</name>
<dbReference type="SMART" id="SM00054">
    <property type="entry name" value="EFh"/>
    <property type="match status" value="3"/>
</dbReference>
<reference evidence="2 3" key="1">
    <citation type="submission" date="2019-12" db="EMBL/GenBank/DDBJ databases">
        <title>Genomic-based taxomic classification of the family Erythrobacteraceae.</title>
        <authorList>
            <person name="Xu L."/>
        </authorList>
    </citation>
    <scope>NUCLEOTIDE SEQUENCE [LARGE SCALE GENOMIC DNA]</scope>
    <source>
        <strain evidence="2 3">H32</strain>
    </source>
</reference>
<dbReference type="EMBL" id="WTYO01000001">
    <property type="protein sequence ID" value="MXO67249.1"/>
    <property type="molecule type" value="Genomic_DNA"/>
</dbReference>
<gene>
    <name evidence="2" type="ORF">GRI72_00155</name>
</gene>
<comment type="caution">
    <text evidence="2">The sequence shown here is derived from an EMBL/GenBank/DDBJ whole genome shotgun (WGS) entry which is preliminary data.</text>
</comment>
<accession>A0ABW9UQT9</accession>
<dbReference type="SUPFAM" id="SSF47473">
    <property type="entry name" value="EF-hand"/>
    <property type="match status" value="1"/>
</dbReference>
<evidence type="ECO:0000259" key="1">
    <source>
        <dbReference type="PROSITE" id="PS50222"/>
    </source>
</evidence>
<proteinExistence type="predicted"/>
<dbReference type="PROSITE" id="PS50222">
    <property type="entry name" value="EF_HAND_2"/>
    <property type="match status" value="1"/>
</dbReference>
<dbReference type="InterPro" id="IPR018247">
    <property type="entry name" value="EF_Hand_1_Ca_BS"/>
</dbReference>
<dbReference type="Pfam" id="PF13202">
    <property type="entry name" value="EF-hand_5"/>
    <property type="match status" value="3"/>
</dbReference>
<dbReference type="Proteomes" id="UP000444401">
    <property type="component" value="Unassembled WGS sequence"/>
</dbReference>
<dbReference type="RefSeq" id="WP_160731932.1">
    <property type="nucleotide sequence ID" value="NZ_WTYO01000001.1"/>
</dbReference>
<keyword evidence="3" id="KW-1185">Reference proteome</keyword>
<dbReference type="PROSITE" id="PS00018">
    <property type="entry name" value="EF_HAND_1"/>
    <property type="match status" value="2"/>
</dbReference>
<evidence type="ECO:0000313" key="2">
    <source>
        <dbReference type="EMBL" id="MXO67249.1"/>
    </source>
</evidence>
<dbReference type="InterPro" id="IPR002048">
    <property type="entry name" value="EF_hand_dom"/>
</dbReference>
<sequence>MERTVWPVVLAGSAMALAPAAEAQSRDPAQLLLRADANGDGRVTREEFTAGKARLFDRLDRNRDGALDSSDRGRRGLLRRRSGERIRQLIDAMDEDGIGKVERHEFVHGRARVFDMADGNRDGVVDREELAAFRKRAEERRHQR</sequence>
<organism evidence="2 3">
    <name type="scientific">Pelagerythrobacter marinus</name>
    <dbReference type="NCBI Taxonomy" id="538382"/>
    <lineage>
        <taxon>Bacteria</taxon>
        <taxon>Pseudomonadati</taxon>
        <taxon>Pseudomonadota</taxon>
        <taxon>Alphaproteobacteria</taxon>
        <taxon>Sphingomonadales</taxon>
        <taxon>Erythrobacteraceae</taxon>
        <taxon>Pelagerythrobacter</taxon>
    </lineage>
</organism>
<evidence type="ECO:0000313" key="3">
    <source>
        <dbReference type="Proteomes" id="UP000444401"/>
    </source>
</evidence>
<dbReference type="InterPro" id="IPR011992">
    <property type="entry name" value="EF-hand-dom_pair"/>
</dbReference>
<feature type="domain" description="EF-hand" evidence="1">
    <location>
        <begin position="112"/>
        <end position="140"/>
    </location>
</feature>
<dbReference type="Gene3D" id="1.10.238.10">
    <property type="entry name" value="EF-hand"/>
    <property type="match status" value="2"/>
</dbReference>
<protein>
    <recommendedName>
        <fullName evidence="1">EF-hand domain-containing protein</fullName>
    </recommendedName>
</protein>